<dbReference type="VEuPathDB" id="FungiDB:HMPREF1541_06638"/>
<dbReference type="OrthoDB" id="549017at2759"/>
<feature type="transmembrane region" description="Helical" evidence="9">
    <location>
        <begin position="361"/>
        <end position="385"/>
    </location>
</feature>
<evidence type="ECO:0000256" key="7">
    <source>
        <dbReference type="ARBA" id="ARBA00022989"/>
    </source>
</evidence>
<feature type="transmembrane region" description="Helical" evidence="9">
    <location>
        <begin position="118"/>
        <end position="142"/>
    </location>
</feature>
<evidence type="ECO:0000256" key="6">
    <source>
        <dbReference type="ARBA" id="ARBA00022824"/>
    </source>
</evidence>
<gene>
    <name evidence="10" type="ORF">HMPREF1541_06638</name>
</gene>
<evidence type="ECO:0000256" key="8">
    <source>
        <dbReference type="ARBA" id="ARBA00023136"/>
    </source>
</evidence>
<dbReference type="GeneID" id="19973977"/>
<keyword evidence="11" id="KW-1185">Reference proteome</keyword>
<reference evidence="10 11" key="1">
    <citation type="submission" date="2013-03" db="EMBL/GenBank/DDBJ databases">
        <title>The Genome Sequence of Phialophora europaea CBS 101466.</title>
        <authorList>
            <consortium name="The Broad Institute Genomics Platform"/>
            <person name="Cuomo C."/>
            <person name="de Hoog S."/>
            <person name="Gorbushina A."/>
            <person name="Walker B."/>
            <person name="Young S.K."/>
            <person name="Zeng Q."/>
            <person name="Gargeya S."/>
            <person name="Fitzgerald M."/>
            <person name="Haas B."/>
            <person name="Abouelleil A."/>
            <person name="Allen A.W."/>
            <person name="Alvarado L."/>
            <person name="Arachchi H.M."/>
            <person name="Berlin A.M."/>
            <person name="Chapman S.B."/>
            <person name="Gainer-Dewar J."/>
            <person name="Goldberg J."/>
            <person name="Griggs A."/>
            <person name="Gujja S."/>
            <person name="Hansen M."/>
            <person name="Howarth C."/>
            <person name="Imamovic A."/>
            <person name="Ireland A."/>
            <person name="Larimer J."/>
            <person name="McCowan C."/>
            <person name="Murphy C."/>
            <person name="Pearson M."/>
            <person name="Poon T.W."/>
            <person name="Priest M."/>
            <person name="Roberts A."/>
            <person name="Saif S."/>
            <person name="Shea T."/>
            <person name="Sisk P."/>
            <person name="Sykes S."/>
            <person name="Wortman J."/>
            <person name="Nusbaum C."/>
            <person name="Birren B."/>
        </authorList>
    </citation>
    <scope>NUCLEOTIDE SEQUENCE [LARGE SCALE GENOMIC DNA]</scope>
    <source>
        <strain evidence="10 11">CBS 101466</strain>
    </source>
</reference>
<dbReference type="GO" id="GO:0042765">
    <property type="term" value="C:GPI-anchor transamidase complex"/>
    <property type="evidence" value="ECO:0007669"/>
    <property type="project" value="InterPro"/>
</dbReference>
<dbReference type="InParanoid" id="W2RPZ8"/>
<dbReference type="eggNOG" id="KOG2552">
    <property type="taxonomic scope" value="Eukaryota"/>
</dbReference>
<keyword evidence="4" id="KW-0337">GPI-anchor biosynthesis</keyword>
<evidence type="ECO:0000256" key="1">
    <source>
        <dbReference type="ARBA" id="ARBA00004477"/>
    </source>
</evidence>
<comment type="similarity">
    <text evidence="3">Belongs to the PIGU family.</text>
</comment>
<dbReference type="GO" id="GO:0006506">
    <property type="term" value="P:GPI anchor biosynthetic process"/>
    <property type="evidence" value="ECO:0007669"/>
    <property type="project" value="UniProtKB-UniPathway"/>
</dbReference>
<comment type="subcellular location">
    <subcellularLocation>
        <location evidence="1">Endoplasmic reticulum membrane</location>
        <topology evidence="1">Multi-pass membrane protein</topology>
    </subcellularLocation>
</comment>
<proteinExistence type="inferred from homology"/>
<keyword evidence="8 9" id="KW-0472">Membrane</keyword>
<dbReference type="STRING" id="1220924.W2RPZ8"/>
<keyword evidence="7 9" id="KW-1133">Transmembrane helix</keyword>
<feature type="transmembrane region" description="Helical" evidence="9">
    <location>
        <begin position="329"/>
        <end position="349"/>
    </location>
</feature>
<name>W2RPZ8_CYPE1</name>
<accession>W2RPZ8</accession>
<feature type="transmembrane region" description="Helical" evidence="9">
    <location>
        <begin position="233"/>
        <end position="251"/>
    </location>
</feature>
<evidence type="ECO:0000256" key="5">
    <source>
        <dbReference type="ARBA" id="ARBA00022692"/>
    </source>
</evidence>
<dbReference type="Proteomes" id="UP000030752">
    <property type="component" value="Unassembled WGS sequence"/>
</dbReference>
<evidence type="ECO:0000256" key="4">
    <source>
        <dbReference type="ARBA" id="ARBA00022502"/>
    </source>
</evidence>
<evidence type="ECO:0000313" key="10">
    <source>
        <dbReference type="EMBL" id="ETN38601.1"/>
    </source>
</evidence>
<protein>
    <recommendedName>
        <fullName evidence="12">GPI transamidase component GAB1</fullName>
    </recommendedName>
</protein>
<dbReference type="UniPathway" id="UPA00196"/>
<dbReference type="EMBL" id="KB822722">
    <property type="protein sequence ID" value="ETN38601.1"/>
    <property type="molecule type" value="Genomic_DNA"/>
</dbReference>
<evidence type="ECO:0000256" key="3">
    <source>
        <dbReference type="ARBA" id="ARBA00010026"/>
    </source>
</evidence>
<dbReference type="RefSeq" id="XP_008719190.1">
    <property type="nucleotide sequence ID" value="XM_008720968.1"/>
</dbReference>
<evidence type="ECO:0000313" key="11">
    <source>
        <dbReference type="Proteomes" id="UP000030752"/>
    </source>
</evidence>
<feature type="transmembrane region" description="Helical" evidence="9">
    <location>
        <begin position="289"/>
        <end position="317"/>
    </location>
</feature>
<dbReference type="HOGENOM" id="CLU_030193_0_0_1"/>
<keyword evidence="6" id="KW-0256">Endoplasmic reticulum</keyword>
<feature type="transmembrane region" description="Helical" evidence="9">
    <location>
        <begin position="199"/>
        <end position="221"/>
    </location>
</feature>
<keyword evidence="5 9" id="KW-0812">Transmembrane</keyword>
<dbReference type="PANTHER" id="PTHR13121:SF0">
    <property type="entry name" value="PHOSPHATIDYLINOSITOL GLYCAN ANCHOR BIOSYNTHESIS CLASS U PROTEIN"/>
    <property type="match status" value="1"/>
</dbReference>
<sequence>MAVGNKALGVFAGAAVFRLAVFFLFPSIPDLLSTQVELSTPVSSFKRVKEGLFLYERGVSPYDGGLFHQAPLLLTIFGLFPPSLVFTALDIVSATALKTLADNVRLASPRFKPLDGNVIAAAYLFNPFTIFSCFGCSTSVLTNTAIIQSVLSAHQGNGLQSMLALAFGAYLNMYPALLLPPILLFLFQSSGVKQPDTRTVVVNLGYFTGALAALMASTVLITGSIWDFVRSCYGFQLTVTDLTPNIGLWWYFFIEMFDPFREFFIGVFWLHMAGYVGGMTIRLHKEPLFVITSLLGLFAIFKPYPNIADVAVYFGFLPMYQHIIPLTRYTFIAAAVILYSVLLGPAFYYLWIYAGSGNANFFFAITLVWSLGLAILVGDTLFAVLRDEWEIERPEMKGKDVRRV</sequence>
<evidence type="ECO:0008006" key="12">
    <source>
        <dbReference type="Google" id="ProtNLM"/>
    </source>
</evidence>
<dbReference type="FunCoup" id="W2RPZ8">
    <property type="interactions" value="668"/>
</dbReference>
<dbReference type="GO" id="GO:0016255">
    <property type="term" value="P:attachment of GPI anchor to protein"/>
    <property type="evidence" value="ECO:0007669"/>
    <property type="project" value="InterPro"/>
</dbReference>
<dbReference type="AlphaFoldDB" id="W2RPZ8"/>
<dbReference type="PANTHER" id="PTHR13121">
    <property type="entry name" value="GPI TRANSAMIDASE COMPONENT PIG-U"/>
    <property type="match status" value="1"/>
</dbReference>
<comment type="pathway">
    <text evidence="2">Glycolipid biosynthesis; glycosylphosphatidylinositol-anchor biosynthesis.</text>
</comment>
<feature type="transmembrane region" description="Helical" evidence="9">
    <location>
        <begin position="7"/>
        <end position="28"/>
    </location>
</feature>
<feature type="transmembrane region" description="Helical" evidence="9">
    <location>
        <begin position="162"/>
        <end position="187"/>
    </location>
</feature>
<dbReference type="Pfam" id="PF06728">
    <property type="entry name" value="PIG-U"/>
    <property type="match status" value="1"/>
</dbReference>
<feature type="transmembrane region" description="Helical" evidence="9">
    <location>
        <begin position="263"/>
        <end position="283"/>
    </location>
</feature>
<organism evidence="10 11">
    <name type="scientific">Cyphellophora europaea (strain CBS 101466)</name>
    <name type="common">Phialophora europaea</name>
    <dbReference type="NCBI Taxonomy" id="1220924"/>
    <lineage>
        <taxon>Eukaryota</taxon>
        <taxon>Fungi</taxon>
        <taxon>Dikarya</taxon>
        <taxon>Ascomycota</taxon>
        <taxon>Pezizomycotina</taxon>
        <taxon>Eurotiomycetes</taxon>
        <taxon>Chaetothyriomycetidae</taxon>
        <taxon>Chaetothyriales</taxon>
        <taxon>Cyphellophoraceae</taxon>
        <taxon>Cyphellophora</taxon>
    </lineage>
</organism>
<evidence type="ECO:0000256" key="9">
    <source>
        <dbReference type="SAM" id="Phobius"/>
    </source>
</evidence>
<evidence type="ECO:0000256" key="2">
    <source>
        <dbReference type="ARBA" id="ARBA00004687"/>
    </source>
</evidence>
<dbReference type="InterPro" id="IPR009600">
    <property type="entry name" value="PIG-U"/>
</dbReference>
<feature type="transmembrane region" description="Helical" evidence="9">
    <location>
        <begin position="72"/>
        <end position="97"/>
    </location>
</feature>